<keyword evidence="9" id="KW-1185">Reference proteome</keyword>
<dbReference type="InterPro" id="IPR016032">
    <property type="entry name" value="Sig_transdc_resp-reg_C-effctor"/>
</dbReference>
<evidence type="ECO:0000256" key="6">
    <source>
        <dbReference type="PROSITE-ProRule" id="PRU00169"/>
    </source>
</evidence>
<keyword evidence="6" id="KW-0597">Phosphoprotein</keyword>
<evidence type="ECO:0000256" key="4">
    <source>
        <dbReference type="ARBA" id="ARBA00023125"/>
    </source>
</evidence>
<dbReference type="SUPFAM" id="SSF48452">
    <property type="entry name" value="TPR-like"/>
    <property type="match status" value="1"/>
</dbReference>
<dbReference type="InterPro" id="IPR011990">
    <property type="entry name" value="TPR-like_helical_dom_sf"/>
</dbReference>
<dbReference type="PANTHER" id="PTHR35807:SF2">
    <property type="entry name" value="TRANSCRIPTIONAL ACTIVATOR DOMAIN"/>
    <property type="match status" value="1"/>
</dbReference>
<evidence type="ECO:0000256" key="2">
    <source>
        <dbReference type="ARBA" id="ARBA00023012"/>
    </source>
</evidence>
<dbReference type="PANTHER" id="PTHR35807">
    <property type="entry name" value="TRANSCRIPTIONAL REGULATOR REDD-RELATED"/>
    <property type="match status" value="1"/>
</dbReference>
<dbReference type="InterPro" id="IPR005158">
    <property type="entry name" value="BTAD"/>
</dbReference>
<evidence type="ECO:0000256" key="5">
    <source>
        <dbReference type="ARBA" id="ARBA00023163"/>
    </source>
</evidence>
<accession>A0ABW3UIA1</accession>
<keyword evidence="4" id="KW-0238">DNA-binding</keyword>
<gene>
    <name evidence="8" type="ORF">ACFQ4B_11315</name>
</gene>
<evidence type="ECO:0000256" key="3">
    <source>
        <dbReference type="ARBA" id="ARBA00023015"/>
    </source>
</evidence>
<dbReference type="PROSITE" id="PS50110">
    <property type="entry name" value="RESPONSE_REGULATORY"/>
    <property type="match status" value="1"/>
</dbReference>
<name>A0ABW3UIA1_9BACL</name>
<dbReference type="Pfam" id="PF03704">
    <property type="entry name" value="BTAD"/>
    <property type="match status" value="1"/>
</dbReference>
<comment type="similarity">
    <text evidence="1">Belongs to the AfsR/DnrI/RedD regulatory family.</text>
</comment>
<keyword evidence="5" id="KW-0804">Transcription</keyword>
<dbReference type="SMART" id="SM01043">
    <property type="entry name" value="BTAD"/>
    <property type="match status" value="1"/>
</dbReference>
<evidence type="ECO:0000259" key="7">
    <source>
        <dbReference type="PROSITE" id="PS50110"/>
    </source>
</evidence>
<dbReference type="InterPro" id="IPR001789">
    <property type="entry name" value="Sig_transdc_resp-reg_receiver"/>
</dbReference>
<dbReference type="SMART" id="SM00862">
    <property type="entry name" value="Trans_reg_C"/>
    <property type="match status" value="1"/>
</dbReference>
<dbReference type="InterPro" id="IPR036388">
    <property type="entry name" value="WH-like_DNA-bd_sf"/>
</dbReference>
<dbReference type="Gene3D" id="1.10.10.10">
    <property type="entry name" value="Winged helix-like DNA-binding domain superfamily/Winged helix DNA-binding domain"/>
    <property type="match status" value="1"/>
</dbReference>
<dbReference type="Pfam" id="PF00486">
    <property type="entry name" value="Trans_reg_C"/>
    <property type="match status" value="1"/>
</dbReference>
<evidence type="ECO:0000256" key="1">
    <source>
        <dbReference type="ARBA" id="ARBA00005820"/>
    </source>
</evidence>
<sequence length="374" mass="43238">MLIDDEEPALSLLERLISDNGGFRIEGKYTSARAGLEHLAKSKVDVVFMDMDMPEVNGLKAGEHIQQMDPGILIIYVTAYSEYALEAFGIPALDYLLKPIDPKRLTKTLGRIAQHVPPTNHSTSHPWIRCFGQLSFEGADGEEKQLKWKTGKAQELFVYLLHEQERWVNKEKLLEALWPDYLKDKALTYLHTTVSQIRKLLREQSLPVTVEYSLDNYRLLLKGVHYDVKEFEAAVNKEVRITSITVPMYEAAASLYRGDFLQEYDYVWAELKKNQLLEHYVDLVLNLADYETANGMERQALRRLRELQPKCPYSEELCRRQLAVCARLNDRASLDNYFAKFAELLRYDLGVEPSPQLVQFYQQFHNDKPSDLNA</sequence>
<dbReference type="EMBL" id="JBHTLU010000013">
    <property type="protein sequence ID" value="MFD1220713.1"/>
    <property type="molecule type" value="Genomic_DNA"/>
</dbReference>
<dbReference type="Pfam" id="PF00072">
    <property type="entry name" value="Response_reg"/>
    <property type="match status" value="1"/>
</dbReference>
<protein>
    <submittedName>
        <fullName evidence="8">Response regulator</fullName>
    </submittedName>
</protein>
<dbReference type="Gene3D" id="1.25.40.10">
    <property type="entry name" value="Tetratricopeptide repeat domain"/>
    <property type="match status" value="1"/>
</dbReference>
<dbReference type="SUPFAM" id="SSF52172">
    <property type="entry name" value="CheY-like"/>
    <property type="match status" value="1"/>
</dbReference>
<dbReference type="InterPro" id="IPR051677">
    <property type="entry name" value="AfsR-DnrI-RedD_regulator"/>
</dbReference>
<organism evidence="8 9">
    <name type="scientific">Paenibacillus vulneris</name>
    <dbReference type="NCBI Taxonomy" id="1133364"/>
    <lineage>
        <taxon>Bacteria</taxon>
        <taxon>Bacillati</taxon>
        <taxon>Bacillota</taxon>
        <taxon>Bacilli</taxon>
        <taxon>Bacillales</taxon>
        <taxon>Paenibacillaceae</taxon>
        <taxon>Paenibacillus</taxon>
    </lineage>
</organism>
<keyword evidence="2" id="KW-0902">Two-component regulatory system</keyword>
<feature type="domain" description="Response regulatory" evidence="7">
    <location>
        <begin position="1"/>
        <end position="113"/>
    </location>
</feature>
<comment type="caution">
    <text evidence="8">The sequence shown here is derived from an EMBL/GenBank/DDBJ whole genome shotgun (WGS) entry which is preliminary data.</text>
</comment>
<proteinExistence type="inferred from homology"/>
<dbReference type="SUPFAM" id="SSF46894">
    <property type="entry name" value="C-terminal effector domain of the bipartite response regulators"/>
    <property type="match status" value="1"/>
</dbReference>
<dbReference type="SMART" id="SM00448">
    <property type="entry name" value="REC"/>
    <property type="match status" value="1"/>
</dbReference>
<feature type="modified residue" description="4-aspartylphosphate" evidence="6">
    <location>
        <position position="50"/>
    </location>
</feature>
<dbReference type="InterPro" id="IPR011006">
    <property type="entry name" value="CheY-like_superfamily"/>
</dbReference>
<dbReference type="InterPro" id="IPR001867">
    <property type="entry name" value="OmpR/PhoB-type_DNA-bd"/>
</dbReference>
<dbReference type="Gene3D" id="3.40.50.2300">
    <property type="match status" value="1"/>
</dbReference>
<reference evidence="9" key="1">
    <citation type="journal article" date="2019" name="Int. J. Syst. Evol. Microbiol.">
        <title>The Global Catalogue of Microorganisms (GCM) 10K type strain sequencing project: providing services to taxonomists for standard genome sequencing and annotation.</title>
        <authorList>
            <consortium name="The Broad Institute Genomics Platform"/>
            <consortium name="The Broad Institute Genome Sequencing Center for Infectious Disease"/>
            <person name="Wu L."/>
            <person name="Ma J."/>
        </authorList>
    </citation>
    <scope>NUCLEOTIDE SEQUENCE [LARGE SCALE GENOMIC DNA]</scope>
    <source>
        <strain evidence="9">CCUG 53270</strain>
    </source>
</reference>
<dbReference type="Proteomes" id="UP001597180">
    <property type="component" value="Unassembled WGS sequence"/>
</dbReference>
<keyword evidence="3" id="KW-0805">Transcription regulation</keyword>
<evidence type="ECO:0000313" key="9">
    <source>
        <dbReference type="Proteomes" id="UP001597180"/>
    </source>
</evidence>
<evidence type="ECO:0000313" key="8">
    <source>
        <dbReference type="EMBL" id="MFD1220713.1"/>
    </source>
</evidence>
<dbReference type="RefSeq" id="WP_345587283.1">
    <property type="nucleotide sequence ID" value="NZ_BAABJG010000006.1"/>
</dbReference>